<proteinExistence type="inferred from homology"/>
<dbReference type="GO" id="GO:0004803">
    <property type="term" value="F:transposase activity"/>
    <property type="evidence" value="ECO:0007669"/>
    <property type="project" value="UniProtKB-UniRule"/>
</dbReference>
<dbReference type="EMBL" id="CP002606">
    <property type="protein sequence ID" value="AEA33172.1"/>
    <property type="molecule type" value="Genomic_DNA"/>
</dbReference>
<dbReference type="PANTHER" id="PTHR33217:SF7">
    <property type="entry name" value="TRANSPOSASE FOR INSERTION SEQUENCE ELEMENT IS1081"/>
    <property type="match status" value="1"/>
</dbReference>
<organism evidence="9 15">
    <name type="scientific">Hippea maritima (strain ATCC 700847 / DSM 10411 / MH2)</name>
    <dbReference type="NCBI Taxonomy" id="760142"/>
    <lineage>
        <taxon>Bacteria</taxon>
        <taxon>Pseudomonadati</taxon>
        <taxon>Campylobacterota</taxon>
        <taxon>Desulfurellia</taxon>
        <taxon>Desulfurellales</taxon>
        <taxon>Hippeaceae</taxon>
        <taxon>Hippea</taxon>
    </lineage>
</organism>
<comment type="function">
    <text evidence="1 6">Required for the transposition of the insertion element.</text>
</comment>
<evidence type="ECO:0000313" key="12">
    <source>
        <dbReference type="EMBL" id="AEA34205.1"/>
    </source>
</evidence>
<keyword evidence="6" id="KW-0814">Transposable element</keyword>
<comment type="similarity">
    <text evidence="2 6">Belongs to the transposase mutator family.</text>
</comment>
<dbReference type="KEGG" id="hmr:Hipma_0964"/>
<dbReference type="OrthoDB" id="9815585at2"/>
<evidence type="ECO:0000313" key="8">
    <source>
        <dbReference type="EMBL" id="AEA33172.1"/>
    </source>
</evidence>
<dbReference type="HOGENOM" id="CLU_036805_2_0_7"/>
<evidence type="ECO:0000256" key="1">
    <source>
        <dbReference type="ARBA" id="ARBA00002190"/>
    </source>
</evidence>
<dbReference type="EMBL" id="CP002606">
    <property type="protein sequence ID" value="AEA34651.1"/>
    <property type="molecule type" value="Genomic_DNA"/>
</dbReference>
<evidence type="ECO:0000256" key="2">
    <source>
        <dbReference type="ARBA" id="ARBA00010961"/>
    </source>
</evidence>
<evidence type="ECO:0000313" key="10">
    <source>
        <dbReference type="EMBL" id="AEA33931.1"/>
    </source>
</evidence>
<dbReference type="KEGG" id="hmr:Hipma_1712"/>
<reference evidence="9 15" key="1">
    <citation type="journal article" date="2011" name="Stand. Genomic Sci.">
        <title>Complete genome sequence of the thermophilic sulfur-reducer Hippea maritima type strain (MH(2)).</title>
        <authorList>
            <person name="Huntemann M."/>
            <person name="Lu M."/>
            <person name="Nolan M."/>
            <person name="Lapidus A."/>
            <person name="Lucas S."/>
            <person name="Hammon N."/>
            <person name="Deshpande S."/>
            <person name="Cheng J.F."/>
            <person name="Tapia R."/>
            <person name="Han C."/>
            <person name="Goodwin L."/>
            <person name="Pitluck S."/>
            <person name="Liolios K."/>
            <person name="Pagani I."/>
            <person name="Ivanova N."/>
            <person name="Ovchinikova G."/>
            <person name="Pati A."/>
            <person name="Chen A."/>
            <person name="Palaniappan K."/>
            <person name="Land M."/>
            <person name="Hauser L."/>
            <person name="Jeffries C.D."/>
            <person name="Detter J.C."/>
            <person name="Brambilla E.M."/>
            <person name="Rohde M."/>
            <person name="Spring S."/>
            <person name="Goker M."/>
            <person name="Woyke T."/>
            <person name="Bristow J."/>
            <person name="Eisen J.A."/>
            <person name="Markowitz V."/>
            <person name="Hugenholtz P."/>
            <person name="Kyrpides N.C."/>
            <person name="Klenk H.P."/>
            <person name="Mavromatis K."/>
        </authorList>
    </citation>
    <scope>NUCLEOTIDE SEQUENCE [LARGE SCALE GENOMIC DNA]</scope>
    <source>
        <strain evidence="15">ATCC 700847 / DSM 10411 / MH2</strain>
        <strain evidence="9">DSM 10411</strain>
    </source>
</reference>
<evidence type="ECO:0000313" key="11">
    <source>
        <dbReference type="EMBL" id="AEA34118.1"/>
    </source>
</evidence>
<dbReference type="InterPro" id="IPR001207">
    <property type="entry name" value="Transposase_mutator"/>
</dbReference>
<dbReference type="KEGG" id="hmr:Hipma_0065"/>
<name>F2LTX0_HIPMA</name>
<gene>
    <name evidence="7" type="ordered locus">Hipma_0065</name>
    <name evidence="8" type="ordered locus">Hipma_0195</name>
    <name evidence="9" type="ordered locus">Hipma_0393</name>
    <name evidence="10" type="ordered locus">Hipma_0964</name>
    <name evidence="11" type="ordered locus">Hipma_1155</name>
    <name evidence="12" type="ordered locus">Hipma_1244</name>
    <name evidence="13" type="ordered locus">Hipma_1589</name>
    <name evidence="14" type="ordered locus">Hipma_1712</name>
</gene>
<evidence type="ECO:0000313" key="15">
    <source>
        <dbReference type="Proteomes" id="UP000008139"/>
    </source>
</evidence>
<dbReference type="EMBL" id="CP002606">
    <property type="protein sequence ID" value="AEA34118.1"/>
    <property type="molecule type" value="Genomic_DNA"/>
</dbReference>
<dbReference type="KEGG" id="hmr:Hipma_1589"/>
<evidence type="ECO:0000256" key="5">
    <source>
        <dbReference type="ARBA" id="ARBA00023172"/>
    </source>
</evidence>
<accession>F2LTX0</accession>
<keyword evidence="4 6" id="KW-0238">DNA-binding</keyword>
<evidence type="ECO:0000313" key="7">
    <source>
        <dbReference type="EMBL" id="AEA33047.1"/>
    </source>
</evidence>
<dbReference type="GO" id="GO:0006313">
    <property type="term" value="P:DNA transposition"/>
    <property type="evidence" value="ECO:0007669"/>
    <property type="project" value="UniProtKB-UniRule"/>
</dbReference>
<dbReference type="InParanoid" id="F2LTX0"/>
<dbReference type="RefSeq" id="WP_013681092.1">
    <property type="nucleotide sequence ID" value="NC_015318.1"/>
</dbReference>
<keyword evidence="3 6" id="KW-0815">Transposition</keyword>
<dbReference type="KEGG" id="hmr:Hipma_0195"/>
<keyword evidence="5 6" id="KW-0233">DNA recombination</keyword>
<dbReference type="EMBL" id="CP002606">
    <property type="protein sequence ID" value="AEA33931.1"/>
    <property type="molecule type" value="Genomic_DNA"/>
</dbReference>
<evidence type="ECO:0000313" key="14">
    <source>
        <dbReference type="EMBL" id="AEA34651.1"/>
    </source>
</evidence>
<dbReference type="KEGG" id="hmr:Hipma_0393"/>
<dbReference type="GO" id="GO:0003677">
    <property type="term" value="F:DNA binding"/>
    <property type="evidence" value="ECO:0007669"/>
    <property type="project" value="UniProtKB-UniRule"/>
</dbReference>
<dbReference type="KEGG" id="hmr:Hipma_1244"/>
<keyword evidence="15" id="KW-1185">Reference proteome</keyword>
<dbReference type="PANTHER" id="PTHR33217">
    <property type="entry name" value="TRANSPOSASE FOR INSERTION SEQUENCE ELEMENT IS1081"/>
    <property type="match status" value="1"/>
</dbReference>
<evidence type="ECO:0000256" key="6">
    <source>
        <dbReference type="RuleBase" id="RU365089"/>
    </source>
</evidence>
<dbReference type="NCBIfam" id="NF033543">
    <property type="entry name" value="transpos_IS256"/>
    <property type="match status" value="1"/>
</dbReference>
<dbReference type="EMBL" id="CP002606">
    <property type="protein sequence ID" value="AEA34205.1"/>
    <property type="molecule type" value="Genomic_DNA"/>
</dbReference>
<dbReference type="Proteomes" id="UP000008139">
    <property type="component" value="Chromosome"/>
</dbReference>
<evidence type="ECO:0000313" key="9">
    <source>
        <dbReference type="EMBL" id="AEA33369.1"/>
    </source>
</evidence>
<dbReference type="Pfam" id="PF00872">
    <property type="entry name" value="Transposase_mut"/>
    <property type="match status" value="1"/>
</dbReference>
<evidence type="ECO:0000313" key="13">
    <source>
        <dbReference type="EMBL" id="AEA34544.1"/>
    </source>
</evidence>
<dbReference type="eggNOG" id="COG3328">
    <property type="taxonomic scope" value="Bacteria"/>
</dbReference>
<dbReference type="KEGG" id="hmr:Hipma_1155"/>
<sequence>MNRKMLKEIISNMDMDVVKELDEYGKNKLATLMEGLLIEIMGKERYEYLLENPEDKGNGTYKRSLNTGLGKLNLDVPRTRSGNFRSHLLPPKYQRYDESFEDLIFSFLINGDSKQEIVHKMKLRGLDFSEKAYDEIFEYIKTQMLEFKSKELQENYYFLYIDAYHCMVKDEKDKRVKRAVVYTVVGIDTNAQKTLLGYYSFFGSENRSTWMEVFQDLINRGMKRVLMFICDDFNGISEAIRAFFPYSDIQKCTVHASRNVYKHMKKEDASYVNKKLKEIKYSCDTFEKGIEIFKTEIIDRFKDQYKTYTKYLDSRKEELLAFLKYPEVIRKYINSTNTVESVHSSFEKQRLKKGGFFQSMDILNVALFIATDKLHKTWNVNPLIKAKRYELNQMFVAKFGKGVEE</sequence>
<dbReference type="EMBL" id="CP002606">
    <property type="protein sequence ID" value="AEA33047.1"/>
    <property type="molecule type" value="Genomic_DNA"/>
</dbReference>
<dbReference type="EMBL" id="CP002606">
    <property type="protein sequence ID" value="AEA34544.1"/>
    <property type="molecule type" value="Genomic_DNA"/>
</dbReference>
<dbReference type="EMBL" id="CP002606">
    <property type="protein sequence ID" value="AEA33369.1"/>
    <property type="molecule type" value="Genomic_DNA"/>
</dbReference>
<evidence type="ECO:0000256" key="3">
    <source>
        <dbReference type="ARBA" id="ARBA00022578"/>
    </source>
</evidence>
<protein>
    <recommendedName>
        <fullName evidence="6">Mutator family transposase</fullName>
    </recommendedName>
</protein>
<dbReference type="AlphaFoldDB" id="F2LTX0"/>
<evidence type="ECO:0000256" key="4">
    <source>
        <dbReference type="ARBA" id="ARBA00023125"/>
    </source>
</evidence>
<reference evidence="15" key="2">
    <citation type="submission" date="2011-03" db="EMBL/GenBank/DDBJ databases">
        <title>The complete genome of Hippea maritima DSM 10411.</title>
        <authorList>
            <consortium name="US DOE Joint Genome Institute (JGI-PGF)"/>
            <person name="Lucas S."/>
            <person name="Copeland A."/>
            <person name="Lapidus A."/>
            <person name="Bruce D."/>
            <person name="Goodwin L."/>
            <person name="Pitluck S."/>
            <person name="Peters L."/>
            <person name="Kyrpides N."/>
            <person name="Mavromatis K."/>
            <person name="Pagani I."/>
            <person name="Ivanova N."/>
            <person name="Mikhailova N."/>
            <person name="Lu M."/>
            <person name="Detter J.C."/>
            <person name="Tapia R."/>
            <person name="Han C."/>
            <person name="Land M."/>
            <person name="Hauser L."/>
            <person name="Markowitz V."/>
            <person name="Cheng J.-F."/>
            <person name="Hugenholtz P."/>
            <person name="Woyke T."/>
            <person name="Wu D."/>
            <person name="Spring S."/>
            <person name="Schroeder M."/>
            <person name="Brambilla E."/>
            <person name="Klenk H.-P."/>
            <person name="Eisen J.A."/>
        </authorList>
    </citation>
    <scope>NUCLEOTIDE SEQUENCE [LARGE SCALE GENOMIC DNA]</scope>
    <source>
        <strain evidence="15">ATCC 700847 / DSM 10411 / MH2</strain>
    </source>
</reference>